<feature type="signal peptide" evidence="6">
    <location>
        <begin position="1"/>
        <end position="26"/>
    </location>
</feature>
<accession>V5H0Z7</accession>
<dbReference type="Pfam" id="PF12115">
    <property type="entry name" value="Salp15"/>
    <property type="match status" value="1"/>
</dbReference>
<evidence type="ECO:0000256" key="3">
    <source>
        <dbReference type="ARBA" id="ARBA00022729"/>
    </source>
</evidence>
<evidence type="ECO:0000313" key="7">
    <source>
        <dbReference type="EMBL" id="JAB70579.1"/>
    </source>
</evidence>
<sequence>MSTSIPTGIFLAFVALTLSLLAVTDGVPSDCGEVTSTSFPPQDAQIKLTSFLGERCKHYNSTTKGLDGTWIGYQSKYPQNCTVCCARKDEKGNHHYSVMKAPKNFPCGKKKICNTNGSCVNNK</sequence>
<proteinExistence type="evidence at transcript level"/>
<protein>
    <submittedName>
        <fullName evidence="7">Putative secreted protein</fullName>
    </submittedName>
</protein>
<comment type="similarity">
    <text evidence="5">Belongs to the salp15 family.</text>
</comment>
<keyword evidence="3 6" id="KW-0732">Signal</keyword>
<evidence type="ECO:0000256" key="5">
    <source>
        <dbReference type="ARBA" id="ARBA00034321"/>
    </source>
</evidence>
<evidence type="ECO:0000256" key="6">
    <source>
        <dbReference type="SAM" id="SignalP"/>
    </source>
</evidence>
<name>V5H0Z7_IXORI</name>
<dbReference type="GO" id="GO:0005576">
    <property type="term" value="C:extracellular region"/>
    <property type="evidence" value="ECO:0007669"/>
    <property type="project" value="UniProtKB-SubCell"/>
</dbReference>
<evidence type="ECO:0000256" key="2">
    <source>
        <dbReference type="ARBA" id="ARBA00022525"/>
    </source>
</evidence>
<evidence type="ECO:0000256" key="1">
    <source>
        <dbReference type="ARBA" id="ARBA00004613"/>
    </source>
</evidence>
<feature type="chain" id="PRO_5004734852" evidence="6">
    <location>
        <begin position="27"/>
        <end position="123"/>
    </location>
</feature>
<dbReference type="EMBL" id="GANP01013889">
    <property type="protein sequence ID" value="JAB70579.1"/>
    <property type="molecule type" value="mRNA"/>
</dbReference>
<dbReference type="InterPro" id="IPR021971">
    <property type="entry name" value="Salp15"/>
</dbReference>
<keyword evidence="4" id="KW-0325">Glycoprotein</keyword>
<organism evidence="7">
    <name type="scientific">Ixodes ricinus</name>
    <name type="common">Common tick</name>
    <name type="synonym">Acarus ricinus</name>
    <dbReference type="NCBI Taxonomy" id="34613"/>
    <lineage>
        <taxon>Eukaryota</taxon>
        <taxon>Metazoa</taxon>
        <taxon>Ecdysozoa</taxon>
        <taxon>Arthropoda</taxon>
        <taxon>Chelicerata</taxon>
        <taxon>Arachnida</taxon>
        <taxon>Acari</taxon>
        <taxon>Parasitiformes</taxon>
        <taxon>Ixodida</taxon>
        <taxon>Ixodoidea</taxon>
        <taxon>Ixodidae</taxon>
        <taxon>Ixodinae</taxon>
        <taxon>Ixodes</taxon>
    </lineage>
</organism>
<reference evidence="7" key="1">
    <citation type="journal article" date="2015" name="Sci. Rep.">
        <title>Tissue- and time-dependent transcription in Ixodes ricinus salivary glands and midguts when blood feeding on the vertebrate host.</title>
        <authorList>
            <person name="Kotsyfakis M."/>
            <person name="Schwarz A."/>
            <person name="Erhart J."/>
            <person name="Ribeiro J.M."/>
        </authorList>
    </citation>
    <scope>NUCLEOTIDE SEQUENCE</scope>
    <source>
        <tissue evidence="7">Salivary gland and midgut</tissue>
    </source>
</reference>
<evidence type="ECO:0000256" key="4">
    <source>
        <dbReference type="ARBA" id="ARBA00023180"/>
    </source>
</evidence>
<keyword evidence="2" id="KW-0964">Secreted</keyword>
<dbReference type="AlphaFoldDB" id="V5H0Z7"/>
<comment type="subcellular location">
    <subcellularLocation>
        <location evidence="1">Secreted</location>
    </subcellularLocation>
</comment>